<dbReference type="InterPro" id="IPR009091">
    <property type="entry name" value="RCC1/BLIP-II"/>
</dbReference>
<name>A0A5N6QBP7_9ROSI</name>
<comment type="subcellular location">
    <subcellularLocation>
        <location evidence="1">Membrane</location>
        <topology evidence="1">Single-pass type I membrane protein</topology>
    </subcellularLocation>
</comment>
<evidence type="ECO:0000256" key="1">
    <source>
        <dbReference type="ARBA" id="ARBA00004479"/>
    </source>
</evidence>
<keyword evidence="7" id="KW-1015">Disulfide bond</keyword>
<dbReference type="AlphaFoldDB" id="A0A5N6QBP7"/>
<comment type="catalytic activity">
    <reaction evidence="11">
        <text>L-seryl-[protein] + ATP = O-phospho-L-seryl-[protein] + ADP + H(+)</text>
        <dbReference type="Rhea" id="RHEA:17989"/>
        <dbReference type="Rhea" id="RHEA-COMP:9863"/>
        <dbReference type="Rhea" id="RHEA-COMP:11604"/>
        <dbReference type="ChEBI" id="CHEBI:15378"/>
        <dbReference type="ChEBI" id="CHEBI:29999"/>
        <dbReference type="ChEBI" id="CHEBI:30616"/>
        <dbReference type="ChEBI" id="CHEBI:83421"/>
        <dbReference type="ChEBI" id="CHEBI:456216"/>
        <dbReference type="EC" id="2.7.11.1"/>
    </reaction>
</comment>
<gene>
    <name evidence="12" type="ORF">FH972_001316</name>
</gene>
<dbReference type="PANTHER" id="PTHR47460">
    <property type="entry name" value="SERINE/THREONINE-PROTEIN KINASE-LIKE PROTEIN ACR4"/>
    <property type="match status" value="1"/>
</dbReference>
<dbReference type="EMBL" id="CM017321">
    <property type="protein sequence ID" value="KAE7996605.1"/>
    <property type="molecule type" value="Genomic_DNA"/>
</dbReference>
<evidence type="ECO:0000256" key="5">
    <source>
        <dbReference type="ARBA" id="ARBA00022989"/>
    </source>
</evidence>
<evidence type="ECO:0000256" key="8">
    <source>
        <dbReference type="ARBA" id="ARBA00023170"/>
    </source>
</evidence>
<keyword evidence="9" id="KW-0325">Glycoprotein</keyword>
<dbReference type="Pfam" id="PF13540">
    <property type="entry name" value="RCC1_2"/>
    <property type="match status" value="1"/>
</dbReference>
<evidence type="ECO:0000256" key="2">
    <source>
        <dbReference type="ARBA" id="ARBA00012513"/>
    </source>
</evidence>
<accession>A0A5N6QBP7</accession>
<protein>
    <recommendedName>
        <fullName evidence="2">non-specific serine/threonine protein kinase</fullName>
        <ecNumber evidence="2">2.7.11.1</ecNumber>
    </recommendedName>
</protein>
<evidence type="ECO:0000256" key="4">
    <source>
        <dbReference type="ARBA" id="ARBA00022729"/>
    </source>
</evidence>
<keyword evidence="3" id="KW-0812">Transmembrane</keyword>
<keyword evidence="4" id="KW-0732">Signal</keyword>
<evidence type="ECO:0000256" key="9">
    <source>
        <dbReference type="ARBA" id="ARBA00023180"/>
    </source>
</evidence>
<sequence length="449" mass="46925">MTKLPFSSATVADTVTVVILVILAVTTSGHALGSGATLAVSFGSGTVCGIVASQPTQRIECYRRGQTIPIDPNINFSSITGGRNYFCGLRSGGYAFLCWDTTDFSSTNFAPKLVYSNYTVRLENLSYGDDQVCATVVGTGSVNCWRGRDNFQPPSGADGFVSISSGFGFSCGILANVSQVRCWGSNTTIGNLIQTGFGNMPMKSIVAGGSHVCGLNSTGFVICRGNNDSGQLDVPSSTEFSTLALGESHSCGIRRVNGSVACWGGGGEYSVNVTGVFFETIVSGSNFTCGLTSGNLSVICWGPGWPNSGGETGLHQVLPGPCNNQSCSECAKSDVYGLGVVLLELLTGKRAIFKSGDDRGTPISVVDFAVPIIMAGDLVKILDSRVGQPELHEVEAVELMAYSAMHCVHLEGKERLTMADIVANLDRALALFDDSHGSISSGIISIASE</sequence>
<proteinExistence type="predicted"/>
<reference evidence="12 13" key="1">
    <citation type="submission" date="2019-06" db="EMBL/GenBank/DDBJ databases">
        <title>A chromosomal-level reference genome of Carpinus fangiana (Coryloideae, Betulaceae).</title>
        <authorList>
            <person name="Yang X."/>
            <person name="Wang Z."/>
            <person name="Zhang L."/>
            <person name="Hao G."/>
            <person name="Liu J."/>
            <person name="Yang Y."/>
        </authorList>
    </citation>
    <scope>NUCLEOTIDE SEQUENCE [LARGE SCALE GENOMIC DNA]</scope>
    <source>
        <strain evidence="12">Cfa_2016G</strain>
        <tissue evidence="12">Leaf</tissue>
    </source>
</reference>
<dbReference type="EC" id="2.7.11.1" evidence="2"/>
<dbReference type="Proteomes" id="UP000327013">
    <property type="component" value="Chromosome 1"/>
</dbReference>
<dbReference type="OrthoDB" id="61110at2759"/>
<dbReference type="Gene3D" id="2.130.10.30">
    <property type="entry name" value="Regulator of chromosome condensation 1/beta-lactamase-inhibitor protein II"/>
    <property type="match status" value="2"/>
</dbReference>
<keyword evidence="13" id="KW-1185">Reference proteome</keyword>
<dbReference type="SUPFAM" id="SSF56112">
    <property type="entry name" value="Protein kinase-like (PK-like)"/>
    <property type="match status" value="1"/>
</dbReference>
<comment type="catalytic activity">
    <reaction evidence="10">
        <text>L-threonyl-[protein] + ATP = O-phospho-L-threonyl-[protein] + ADP + H(+)</text>
        <dbReference type="Rhea" id="RHEA:46608"/>
        <dbReference type="Rhea" id="RHEA-COMP:11060"/>
        <dbReference type="Rhea" id="RHEA-COMP:11605"/>
        <dbReference type="ChEBI" id="CHEBI:15378"/>
        <dbReference type="ChEBI" id="CHEBI:30013"/>
        <dbReference type="ChEBI" id="CHEBI:30616"/>
        <dbReference type="ChEBI" id="CHEBI:61977"/>
        <dbReference type="ChEBI" id="CHEBI:456216"/>
        <dbReference type="EC" id="2.7.11.1"/>
    </reaction>
</comment>
<organism evidence="12 13">
    <name type="scientific">Carpinus fangiana</name>
    <dbReference type="NCBI Taxonomy" id="176857"/>
    <lineage>
        <taxon>Eukaryota</taxon>
        <taxon>Viridiplantae</taxon>
        <taxon>Streptophyta</taxon>
        <taxon>Embryophyta</taxon>
        <taxon>Tracheophyta</taxon>
        <taxon>Spermatophyta</taxon>
        <taxon>Magnoliopsida</taxon>
        <taxon>eudicotyledons</taxon>
        <taxon>Gunneridae</taxon>
        <taxon>Pentapetalae</taxon>
        <taxon>rosids</taxon>
        <taxon>fabids</taxon>
        <taxon>Fagales</taxon>
        <taxon>Betulaceae</taxon>
        <taxon>Carpinus</taxon>
    </lineage>
</organism>
<dbReference type="GO" id="GO:0016020">
    <property type="term" value="C:membrane"/>
    <property type="evidence" value="ECO:0007669"/>
    <property type="project" value="UniProtKB-SubCell"/>
</dbReference>
<evidence type="ECO:0000313" key="12">
    <source>
        <dbReference type="EMBL" id="KAE7996605.1"/>
    </source>
</evidence>
<dbReference type="SUPFAM" id="SSF50985">
    <property type="entry name" value="RCC1/BLIP-II"/>
    <property type="match status" value="1"/>
</dbReference>
<evidence type="ECO:0000256" key="10">
    <source>
        <dbReference type="ARBA" id="ARBA00047899"/>
    </source>
</evidence>
<dbReference type="GO" id="GO:0004674">
    <property type="term" value="F:protein serine/threonine kinase activity"/>
    <property type="evidence" value="ECO:0007669"/>
    <property type="project" value="UniProtKB-KW"/>
</dbReference>
<evidence type="ECO:0000256" key="7">
    <source>
        <dbReference type="ARBA" id="ARBA00023157"/>
    </source>
</evidence>
<evidence type="ECO:0000313" key="13">
    <source>
        <dbReference type="Proteomes" id="UP000327013"/>
    </source>
</evidence>
<keyword evidence="5" id="KW-1133">Transmembrane helix</keyword>
<evidence type="ECO:0000256" key="6">
    <source>
        <dbReference type="ARBA" id="ARBA00023136"/>
    </source>
</evidence>
<evidence type="ECO:0000256" key="3">
    <source>
        <dbReference type="ARBA" id="ARBA00022692"/>
    </source>
</evidence>
<keyword evidence="8" id="KW-0675">Receptor</keyword>
<dbReference type="PANTHER" id="PTHR47460:SF1">
    <property type="entry name" value="SERINE_THREONINE-PROTEIN KINASE-LIKE PROTEIN ACR4"/>
    <property type="match status" value="1"/>
</dbReference>
<keyword evidence="6" id="KW-0472">Membrane</keyword>
<dbReference type="Gene3D" id="1.10.510.10">
    <property type="entry name" value="Transferase(Phosphotransferase) domain 1"/>
    <property type="match status" value="1"/>
</dbReference>
<dbReference type="InterPro" id="IPR011009">
    <property type="entry name" value="Kinase-like_dom_sf"/>
</dbReference>
<evidence type="ECO:0000256" key="11">
    <source>
        <dbReference type="ARBA" id="ARBA00048679"/>
    </source>
</evidence>